<dbReference type="InterPro" id="IPR019087">
    <property type="entry name" value="Med15_N"/>
</dbReference>
<accession>A0AAV2Q300</accession>
<evidence type="ECO:0000256" key="4">
    <source>
        <dbReference type="ARBA" id="ARBA00023015"/>
    </source>
</evidence>
<dbReference type="PANTHER" id="PTHR31804:SF3">
    <property type="entry name" value="MEDIATOR OF RNA POLYMERASE II TRANSCRIPTION SUBUNIT 15"/>
    <property type="match status" value="1"/>
</dbReference>
<comment type="similarity">
    <text evidence="2 9">Belongs to the Mediator complex subunit 15 family.</text>
</comment>
<evidence type="ECO:0000256" key="3">
    <source>
        <dbReference type="ARBA" id="ARBA00019613"/>
    </source>
</evidence>
<dbReference type="InterPro" id="IPR048386">
    <property type="entry name" value="Med15_C"/>
</dbReference>
<dbReference type="Gene3D" id="1.10.246.20">
    <property type="entry name" value="Coactivator CBP, KIX domain"/>
    <property type="match status" value="1"/>
</dbReference>
<comment type="subcellular location">
    <subcellularLocation>
        <location evidence="1 9">Nucleus</location>
    </subcellularLocation>
</comment>
<dbReference type="Pfam" id="PF21539">
    <property type="entry name" value="Med15_C"/>
    <property type="match status" value="1"/>
</dbReference>
<dbReference type="PANTHER" id="PTHR31804">
    <property type="entry name" value="MEDIATOR OF RNA POLYMERASE II TRANSCRIPTION SUBUNIT 15"/>
    <property type="match status" value="1"/>
</dbReference>
<dbReference type="InterPro" id="IPR036529">
    <property type="entry name" value="KIX_dom_sf"/>
</dbReference>
<keyword evidence="6 9" id="KW-0804">Transcription</keyword>
<dbReference type="AlphaFoldDB" id="A0AAV2Q300"/>
<protein>
    <recommendedName>
        <fullName evidence="3 9">Mediator of RNA polymerase II transcription subunit 15</fullName>
    </recommendedName>
    <alternativeName>
        <fullName evidence="8 9">Mediator complex subunit 15</fullName>
    </alternativeName>
</protein>
<keyword evidence="5 9" id="KW-0010">Activator</keyword>
<feature type="compositionally biased region" description="Low complexity" evidence="10">
    <location>
        <begin position="245"/>
        <end position="266"/>
    </location>
</feature>
<keyword evidence="15" id="KW-1185">Reference proteome</keyword>
<evidence type="ECO:0000256" key="10">
    <source>
        <dbReference type="SAM" id="MobiDB-lite"/>
    </source>
</evidence>
<comment type="subunit">
    <text evidence="9">Component of the Mediator complex.</text>
</comment>
<evidence type="ECO:0000256" key="1">
    <source>
        <dbReference type="ARBA" id="ARBA00004123"/>
    </source>
</evidence>
<keyword evidence="4 9" id="KW-0805">Transcription regulation</keyword>
<dbReference type="EMBL" id="CAXKWB010003580">
    <property type="protein sequence ID" value="CAL4069530.1"/>
    <property type="molecule type" value="Genomic_DNA"/>
</dbReference>
<evidence type="ECO:0000313" key="15">
    <source>
        <dbReference type="Proteomes" id="UP001497623"/>
    </source>
</evidence>
<evidence type="ECO:0000313" key="14">
    <source>
        <dbReference type="EMBL" id="CAL4069530.1"/>
    </source>
</evidence>
<keyword evidence="7 9" id="KW-0539">Nucleus</keyword>
<evidence type="ECO:0000256" key="2">
    <source>
        <dbReference type="ARBA" id="ARBA00009807"/>
    </source>
</evidence>
<evidence type="ECO:0000256" key="5">
    <source>
        <dbReference type="ARBA" id="ARBA00023159"/>
    </source>
</evidence>
<reference evidence="14 15" key="1">
    <citation type="submission" date="2024-05" db="EMBL/GenBank/DDBJ databases">
        <authorList>
            <person name="Wallberg A."/>
        </authorList>
    </citation>
    <scope>NUCLEOTIDE SEQUENCE [LARGE SCALE GENOMIC DNA]</scope>
</reference>
<evidence type="ECO:0000256" key="7">
    <source>
        <dbReference type="ARBA" id="ARBA00023242"/>
    </source>
</evidence>
<dbReference type="Pfam" id="PF09606">
    <property type="entry name" value="Med15_N"/>
    <property type="match status" value="1"/>
</dbReference>
<evidence type="ECO:0000256" key="6">
    <source>
        <dbReference type="ARBA" id="ARBA00023163"/>
    </source>
</evidence>
<comment type="caution">
    <text evidence="14">The sequence shown here is derived from an EMBL/GenBank/DDBJ whole genome shotgun (WGS) entry which is preliminary data.</text>
</comment>
<comment type="function">
    <text evidence="9">Component of the Mediator complex, a coactivator involved in the regulated transcription of nearly all RNA polymerase II-dependent genes. Mediator functions as a bridge to convey information from gene-specific regulatory proteins to the basal RNA polymerase II transcription machinery. Mediator is recruited to promoters by direct interactions with regulatory proteins and serves as a scaffold for the assembly of a functional preinitiation complex with RNA polymerase II and the general transcription factors.</text>
</comment>
<feature type="domain" description="ARC105/Med15 mediator subunit central" evidence="12">
    <location>
        <begin position="291"/>
        <end position="402"/>
    </location>
</feature>
<dbReference type="Proteomes" id="UP001497623">
    <property type="component" value="Unassembled WGS sequence"/>
</dbReference>
<feature type="non-terminal residue" evidence="14">
    <location>
        <position position="561"/>
    </location>
</feature>
<proteinExistence type="inferred from homology"/>
<feature type="domain" description="Mediator of RNA polymerase II transcription subunit 15 N-terminal" evidence="11">
    <location>
        <begin position="1"/>
        <end position="69"/>
    </location>
</feature>
<name>A0AAV2Q300_MEGNR</name>
<evidence type="ECO:0000256" key="8">
    <source>
        <dbReference type="ARBA" id="ARBA00032016"/>
    </source>
</evidence>
<dbReference type="GO" id="GO:0003712">
    <property type="term" value="F:transcription coregulator activity"/>
    <property type="evidence" value="ECO:0007669"/>
    <property type="project" value="InterPro"/>
</dbReference>
<organism evidence="14 15">
    <name type="scientific">Meganyctiphanes norvegica</name>
    <name type="common">Northern krill</name>
    <name type="synonym">Thysanopoda norvegica</name>
    <dbReference type="NCBI Taxonomy" id="48144"/>
    <lineage>
        <taxon>Eukaryota</taxon>
        <taxon>Metazoa</taxon>
        <taxon>Ecdysozoa</taxon>
        <taxon>Arthropoda</taxon>
        <taxon>Crustacea</taxon>
        <taxon>Multicrustacea</taxon>
        <taxon>Malacostraca</taxon>
        <taxon>Eumalacostraca</taxon>
        <taxon>Eucarida</taxon>
        <taxon>Euphausiacea</taxon>
        <taxon>Euphausiidae</taxon>
        <taxon>Meganyctiphanes</taxon>
    </lineage>
</organism>
<sequence>MAEDWKSWAFRQRVQQQLDELIRNSPSANQRNAQDLEAQVFQRAKTRDEYLQFIARIVMHMRGVANDNMNRGNNPNITAVLNSGPGGTQGQMPGGQFGGPGGNIVVLPPGMQQNHGPGPGGPRMQSNVNINMPNQGGVMNDWQNTRMSIPGKQENINMSMQGGGKMTQMPISISTQGGSSVNQVPPQIMNNMTRPNVGMPPGMATRVPSPGFPPGQTSTGPRPGPSPIGAGPGSAAPMTSNTNQPSPAFVSPSPSSTMVPSPVGMVNTPGPPGQHPLSAVPSASQNQSETERIYRAKVQQLSKYVEPLRRMIQRIQDAEKLSKMKKLFDMLQNPQRRMPLETLIKCETVLEKLEISREDGPVGPQVPPSMDSRIAALLEAVGNAVKTPCGAHSLNRTISPGLSVLLGPTLCPPPLKKIKKDPVVQTPPETPNISDIVQGEVARLNSRFRVNVDCQQPPGSDDLTLICQLDDPNLPCVPPITLIIPWDYPEKPPRCELQAVDYETTDFLCRIREVALVRLRNMPPHCSLTMLLHSWEMSVRQACSPKPLTDNPVLNSFALTG</sequence>
<dbReference type="GO" id="GO:0005634">
    <property type="term" value="C:nucleus"/>
    <property type="evidence" value="ECO:0007669"/>
    <property type="project" value="UniProtKB-SubCell"/>
</dbReference>
<dbReference type="Pfam" id="PF21538">
    <property type="entry name" value="Med15_M"/>
    <property type="match status" value="1"/>
</dbReference>
<gene>
    <name evidence="9" type="primary">MED15</name>
    <name evidence="14" type="ORF">MNOR_LOCUS7926</name>
</gene>
<feature type="compositionally biased region" description="Low complexity" evidence="10">
    <location>
        <begin position="227"/>
        <end position="237"/>
    </location>
</feature>
<evidence type="ECO:0000259" key="12">
    <source>
        <dbReference type="Pfam" id="PF21538"/>
    </source>
</evidence>
<evidence type="ECO:0000256" key="9">
    <source>
        <dbReference type="RuleBase" id="RU364148"/>
    </source>
</evidence>
<evidence type="ECO:0000259" key="13">
    <source>
        <dbReference type="Pfam" id="PF21539"/>
    </source>
</evidence>
<dbReference type="InterPro" id="IPR048385">
    <property type="entry name" value="Med15_central"/>
</dbReference>
<dbReference type="GO" id="GO:0006355">
    <property type="term" value="P:regulation of DNA-templated transcription"/>
    <property type="evidence" value="ECO:0007669"/>
    <property type="project" value="InterPro"/>
</dbReference>
<feature type="domain" description="ARC105/Med15 mediator subunit C-terminal" evidence="13">
    <location>
        <begin position="433"/>
        <end position="541"/>
    </location>
</feature>
<feature type="region of interest" description="Disordered" evidence="10">
    <location>
        <begin position="200"/>
        <end position="286"/>
    </location>
</feature>
<evidence type="ECO:0000259" key="11">
    <source>
        <dbReference type="Pfam" id="PF09606"/>
    </source>
</evidence>